<feature type="chain" id="PRO_5003379284" evidence="2">
    <location>
        <begin position="19"/>
        <end position="334"/>
    </location>
</feature>
<dbReference type="STRING" id="331113.SNE_A15900"/>
<dbReference type="EMBL" id="FR872582">
    <property type="protein sequence ID" value="CCB89467.1"/>
    <property type="molecule type" value="Genomic_DNA"/>
</dbReference>
<evidence type="ECO:0000313" key="3">
    <source>
        <dbReference type="EMBL" id="CCB89467.1"/>
    </source>
</evidence>
<dbReference type="InterPro" id="IPR056408">
    <property type="entry name" value="CT021-like"/>
</dbReference>
<keyword evidence="2" id="KW-0732">Signal</keyword>
<reference evidence="3 4" key="2">
    <citation type="journal article" date="2011" name="Mol. Biol. Evol.">
        <title>Unity in variety--the pan-genome of the Chlamydiae.</title>
        <authorList>
            <person name="Collingro A."/>
            <person name="Tischler P."/>
            <person name="Weinmaier T."/>
            <person name="Penz T."/>
            <person name="Heinz E."/>
            <person name="Brunham R.C."/>
            <person name="Read T.D."/>
            <person name="Bavoil P.M."/>
            <person name="Sachse K."/>
            <person name="Kahane S."/>
            <person name="Friedman M.G."/>
            <person name="Rattei T."/>
            <person name="Myers G.S."/>
            <person name="Horn M."/>
        </authorList>
    </citation>
    <scope>NUCLEOTIDE SEQUENCE [LARGE SCALE GENOMIC DNA]</scope>
    <source>
        <strain evidence="4">ATCC VR-1471 / Z</strain>
    </source>
</reference>
<dbReference type="RefSeq" id="WP_013943933.1">
    <property type="nucleotide sequence ID" value="NC_015713.1"/>
</dbReference>
<name>F8L9D9_SIMNZ</name>
<proteinExistence type="predicted"/>
<reference key="1">
    <citation type="journal article" date="2011" name="Mol. Biol. Evol.">
        <title>Unity in variety -- the pan-genome of the Chlamydiae.</title>
        <authorList>
            <person name="Collingro A."/>
            <person name="Tischler P."/>
            <person name="Weinmaier T."/>
            <person name="Penz T."/>
            <person name="Heinz E."/>
            <person name="Brunham R.C."/>
            <person name="Read T.D."/>
            <person name="Bavoil P.M."/>
            <person name="Sachse K."/>
            <person name="Kahane S."/>
            <person name="Friedman M.G."/>
            <person name="Rattei T."/>
            <person name="Myers G.S.A."/>
            <person name="Horn M."/>
        </authorList>
    </citation>
    <scope>NUCLEOTIDE SEQUENCE</scope>
    <source>
        <strain>Z</strain>
    </source>
</reference>
<dbReference type="OrthoDB" id="20996at2"/>
<evidence type="ECO:0000256" key="1">
    <source>
        <dbReference type="SAM" id="MobiDB-lite"/>
    </source>
</evidence>
<organism evidence="3 4">
    <name type="scientific">Simkania negevensis (strain ATCC VR-1471 / DSM 27360 / Z)</name>
    <dbReference type="NCBI Taxonomy" id="331113"/>
    <lineage>
        <taxon>Bacteria</taxon>
        <taxon>Pseudomonadati</taxon>
        <taxon>Chlamydiota</taxon>
        <taxon>Chlamydiia</taxon>
        <taxon>Parachlamydiales</taxon>
        <taxon>Simkaniaceae</taxon>
        <taxon>Simkania</taxon>
    </lineage>
</organism>
<dbReference type="KEGG" id="sng:SNE_A15900"/>
<keyword evidence="4" id="KW-1185">Reference proteome</keyword>
<dbReference type="Proteomes" id="UP000000496">
    <property type="component" value="Chromosome gsn.131"/>
</dbReference>
<dbReference type="HOGENOM" id="CLU_831271_0_0_0"/>
<evidence type="ECO:0000256" key="2">
    <source>
        <dbReference type="SAM" id="SignalP"/>
    </source>
</evidence>
<sequence length="334" mass="38289">MKKRLFLLFFLPFSLCFGMSLKEKFAQSKPGTYVVTEQNKTYTLLHVHTLTPDELLLEEISIPRHLVTTKDWKKWVETGAEGHTSWILYAVDLVENQVTECYSFTRQAHLPTQSMDAFLTTLISLNLTFLPEEERLQTGPTSRPGEVGSSKPWGPPMMREGKKVKEAAYDVYTSSWPQDQSELSGKKIVLYFDKDHGEFPFPYWMQAREGGLKFKIRATDSGTDLCSPKKSLPRRAPSFNGGMAKEGDKAYFNLNAPLYFHTLKLYAIDISVSPRLTISMPCMMKRDQEHITLEINLETLSEKLLQGHQYTWIVVSEEHDVYAELEQPTLFKGI</sequence>
<gene>
    <name evidence="3" type="ordered locus">SNE_A15900</name>
</gene>
<dbReference type="eggNOG" id="ENOG50306X4">
    <property type="taxonomic scope" value="Bacteria"/>
</dbReference>
<protein>
    <submittedName>
        <fullName evidence="3">Uncharacterized protein</fullName>
    </submittedName>
</protein>
<evidence type="ECO:0000313" key="4">
    <source>
        <dbReference type="Proteomes" id="UP000000496"/>
    </source>
</evidence>
<dbReference type="AlphaFoldDB" id="F8L9D9"/>
<feature type="region of interest" description="Disordered" evidence="1">
    <location>
        <begin position="135"/>
        <end position="159"/>
    </location>
</feature>
<feature type="signal peptide" evidence="2">
    <location>
        <begin position="1"/>
        <end position="18"/>
    </location>
</feature>
<accession>F8L9D9</accession>
<dbReference type="Pfam" id="PF24683">
    <property type="entry name" value="CT021"/>
    <property type="match status" value="1"/>
</dbReference>